<evidence type="ECO:0000313" key="3">
    <source>
        <dbReference type="Proteomes" id="UP000236161"/>
    </source>
</evidence>
<dbReference type="EMBL" id="KZ451950">
    <property type="protein sequence ID" value="PKA58795.1"/>
    <property type="molecule type" value="Genomic_DNA"/>
</dbReference>
<dbReference type="EC" id="1.14.14.17" evidence="2"/>
<evidence type="ECO:0000313" key="2">
    <source>
        <dbReference type="EMBL" id="PKA58795.1"/>
    </source>
</evidence>
<keyword evidence="1" id="KW-0472">Membrane</keyword>
<dbReference type="AlphaFoldDB" id="A0A2I0ATB9"/>
<keyword evidence="3" id="KW-1185">Reference proteome</keyword>
<dbReference type="Proteomes" id="UP000236161">
    <property type="component" value="Unassembled WGS sequence"/>
</dbReference>
<reference evidence="2 3" key="1">
    <citation type="journal article" date="2017" name="Nature">
        <title>The Apostasia genome and the evolution of orchids.</title>
        <authorList>
            <person name="Zhang G.Q."/>
            <person name="Liu K.W."/>
            <person name="Li Z."/>
            <person name="Lohaus R."/>
            <person name="Hsiao Y.Y."/>
            <person name="Niu S.C."/>
            <person name="Wang J.Y."/>
            <person name="Lin Y.C."/>
            <person name="Xu Q."/>
            <person name="Chen L.J."/>
            <person name="Yoshida K."/>
            <person name="Fujiwara S."/>
            <person name="Wang Z.W."/>
            <person name="Zhang Y.Q."/>
            <person name="Mitsuda N."/>
            <person name="Wang M."/>
            <person name="Liu G.H."/>
            <person name="Pecoraro L."/>
            <person name="Huang H.X."/>
            <person name="Xiao X.J."/>
            <person name="Lin M."/>
            <person name="Wu X.Y."/>
            <person name="Wu W.L."/>
            <person name="Chen Y.Y."/>
            <person name="Chang S.B."/>
            <person name="Sakamoto S."/>
            <person name="Ohme-Takagi M."/>
            <person name="Yagi M."/>
            <person name="Zeng S.J."/>
            <person name="Shen C.Y."/>
            <person name="Yeh C.M."/>
            <person name="Luo Y.B."/>
            <person name="Tsai W.C."/>
            <person name="Van de Peer Y."/>
            <person name="Liu Z.J."/>
        </authorList>
    </citation>
    <scope>NUCLEOTIDE SEQUENCE [LARGE SCALE GENOMIC DNA]</scope>
    <source>
        <strain evidence="3">cv. Shenzhen</strain>
        <tissue evidence="2">Stem</tissue>
    </source>
</reference>
<name>A0A2I0ATB9_9ASPA</name>
<keyword evidence="2" id="KW-0503">Monooxygenase</keyword>
<keyword evidence="1" id="KW-0812">Transmembrane</keyword>
<accession>A0A2I0ATB9</accession>
<feature type="transmembrane region" description="Helical" evidence="1">
    <location>
        <begin position="6"/>
        <end position="24"/>
    </location>
</feature>
<keyword evidence="2" id="KW-0560">Oxidoreductase</keyword>
<keyword evidence="1" id="KW-1133">Transmembrane helix</keyword>
<organism evidence="2 3">
    <name type="scientific">Apostasia shenzhenica</name>
    <dbReference type="NCBI Taxonomy" id="1088818"/>
    <lineage>
        <taxon>Eukaryota</taxon>
        <taxon>Viridiplantae</taxon>
        <taxon>Streptophyta</taxon>
        <taxon>Embryophyta</taxon>
        <taxon>Tracheophyta</taxon>
        <taxon>Spermatophyta</taxon>
        <taxon>Magnoliopsida</taxon>
        <taxon>Liliopsida</taxon>
        <taxon>Asparagales</taxon>
        <taxon>Orchidaceae</taxon>
        <taxon>Apostasioideae</taxon>
        <taxon>Apostasia</taxon>
    </lineage>
</organism>
<gene>
    <name evidence="2" type="ORF">AXF42_Ash000888</name>
</gene>
<evidence type="ECO:0000256" key="1">
    <source>
        <dbReference type="SAM" id="Phobius"/>
    </source>
</evidence>
<proteinExistence type="predicted"/>
<sequence>MLMLLRYLFGGVVATVLWFLLVVVSRNKKKNKQPGNAEGLAAAAVESYGGLAGDGADIIVVGAGVAGSALAYTLGKVRNVFGDQICSDLTESCGLQITQSTLIKLIADGLLLKSIRNS</sequence>
<protein>
    <submittedName>
        <fullName evidence="2">Squalene monooxygenase</fullName>
        <ecNumber evidence="2">1.14.14.17</ecNumber>
    </submittedName>
</protein>
<dbReference type="GO" id="GO:0004506">
    <property type="term" value="F:squalene monooxygenase activity"/>
    <property type="evidence" value="ECO:0007669"/>
    <property type="project" value="UniProtKB-EC"/>
</dbReference>